<accession>C9RLB7</accession>
<organism evidence="2 3">
    <name type="scientific">Fibrobacter succinogenes (strain ATCC 19169 / S85)</name>
    <dbReference type="NCBI Taxonomy" id="59374"/>
    <lineage>
        <taxon>Bacteria</taxon>
        <taxon>Pseudomonadati</taxon>
        <taxon>Fibrobacterota</taxon>
        <taxon>Fibrobacteria</taxon>
        <taxon>Fibrobacterales</taxon>
        <taxon>Fibrobacteraceae</taxon>
        <taxon>Fibrobacter</taxon>
    </lineage>
</organism>
<gene>
    <name evidence="1" type="ordered locus">Fisuc_0452</name>
    <name evidence="2" type="ordered locus">FSU_0867</name>
</gene>
<dbReference type="RefSeq" id="WP_012820294.1">
    <property type="nucleotide sequence ID" value="NC_013410.1"/>
</dbReference>
<evidence type="ECO:0000313" key="3">
    <source>
        <dbReference type="Proteomes" id="UP000000517"/>
    </source>
</evidence>
<dbReference type="EMBL" id="CP001792">
    <property type="protein sequence ID" value="ACX74064.1"/>
    <property type="molecule type" value="Genomic_DNA"/>
</dbReference>
<evidence type="ECO:0000313" key="2">
    <source>
        <dbReference type="EMBL" id="ADL26201.1"/>
    </source>
</evidence>
<protein>
    <submittedName>
        <fullName evidence="2">Conserved domain protein</fullName>
    </submittedName>
</protein>
<dbReference type="Proteomes" id="UP000000517">
    <property type="component" value="Chromosome"/>
</dbReference>
<dbReference type="AlphaFoldDB" id="C9RLB7"/>
<dbReference type="KEGG" id="fsu:Fisuc_0452"/>
<reference evidence="2" key="3">
    <citation type="submission" date="2010-08" db="EMBL/GenBank/DDBJ databases">
        <authorList>
            <person name="Durkin A.S."/>
            <person name="Nelson K.E."/>
            <person name="Morrison M."/>
            <person name="Forsberg C.W."/>
            <person name="Wilson D.B."/>
            <person name="Russell J.B."/>
            <person name="Cann I.K.O."/>
            <person name="Mackie R.I."/>
            <person name="White B.A."/>
        </authorList>
    </citation>
    <scope>NUCLEOTIDE SEQUENCE</scope>
    <source>
        <strain evidence="2">S85</strain>
    </source>
</reference>
<dbReference type="EMBL" id="CP002158">
    <property type="protein sequence ID" value="ADL26201.1"/>
    <property type="molecule type" value="Genomic_DNA"/>
</dbReference>
<name>C9RLB7_FIBSS</name>
<sequence>MQSFECLSPDILLLSLQNRAEELLRVVERTKKSLKRAPQGHLRLAKRGNQFYGYHLTDAKSLKGEYIPKDNVSQMSKLAQKDYDEKALREMEHELSLIDGFIAKYSPEELTNIYNRMNEVRKSLVEPILLSDEEYARRWLAVPYKGKHFEAGVPDLRTAKGERVRSKSEVIIADTLGRLGIPYKYECPLKLADGGRSVYPDFTCLDLRTRKELLWEHLGMMDNPEYASLSVKKLSSYLQCGYVPGKNLIISMESSEKPLSQTEVRLIIQGVFRVNGK</sequence>
<reference evidence="3" key="2">
    <citation type="submission" date="2010-08" db="EMBL/GenBank/DDBJ databases">
        <title>Complete sequence of Fibrobacter succinogenes subsp. succinogenes S85.</title>
        <authorList>
            <person name="Durkin A.S."/>
            <person name="Nelson K.E."/>
            <person name="Morrison M."/>
            <person name="Forsberg C.W."/>
            <person name="Wilson D.B."/>
            <person name="Russell J.B."/>
            <person name="Cann I.K.O."/>
            <person name="Mackie R.I."/>
            <person name="White B.A."/>
        </authorList>
    </citation>
    <scope>NUCLEOTIDE SEQUENCE [LARGE SCALE GENOMIC DNA]</scope>
    <source>
        <strain evidence="3">ATCC 19169 / S85</strain>
    </source>
</reference>
<dbReference type="HOGENOM" id="CLU_090271_0_0_0"/>
<reference evidence="1 4" key="1">
    <citation type="submission" date="2009-10" db="EMBL/GenBank/DDBJ databases">
        <title>Complete sequence of Fibrobacter succinogenes subsp. succinogenes S85.</title>
        <authorList>
            <consortium name="US DOE Joint Genome Institute"/>
            <person name="Lucas S."/>
            <person name="Copeland A."/>
            <person name="Lapidus A."/>
            <person name="Glavina del Rio T."/>
            <person name="Tice H."/>
            <person name="Bruce D."/>
            <person name="Goodwin L."/>
            <person name="Pitluck S."/>
            <person name="Chertkov O."/>
            <person name="Detter J.C."/>
            <person name="Han C."/>
            <person name="Tapia R."/>
            <person name="Larimer F."/>
            <person name="Land M."/>
            <person name="Hauser L."/>
            <person name="Kyrpides N."/>
            <person name="Mikhailova N."/>
            <person name="Weimer P.J."/>
            <person name="Stevenson D.M."/>
            <person name="Boyum J."/>
            <person name="Brumm P.I."/>
            <person name="Mead D."/>
        </authorList>
    </citation>
    <scope>NUCLEOTIDE SEQUENCE [LARGE SCALE GENOMIC DNA]</scope>
    <source>
        <strain evidence="4">ATCC 19169 / S85</strain>
        <strain evidence="1">S85</strain>
    </source>
</reference>
<evidence type="ECO:0000313" key="4">
    <source>
        <dbReference type="Proteomes" id="UP000001497"/>
    </source>
</evidence>
<dbReference type="KEGG" id="fsc:FSU_0867"/>
<dbReference type="Proteomes" id="UP000001497">
    <property type="component" value="Chromosome"/>
</dbReference>
<dbReference type="STRING" id="59374.FSU_0867"/>
<dbReference type="eggNOG" id="COG0507">
    <property type="taxonomic scope" value="Bacteria"/>
</dbReference>
<keyword evidence="4" id="KW-1185">Reference proteome</keyword>
<proteinExistence type="predicted"/>
<evidence type="ECO:0000313" key="1">
    <source>
        <dbReference type="EMBL" id="ACX74064.1"/>
    </source>
</evidence>
<dbReference type="OrthoDB" id="243939at2"/>